<dbReference type="SUPFAM" id="SSF53732">
    <property type="entry name" value="Aconitase iron-sulfur domain"/>
    <property type="match status" value="1"/>
</dbReference>
<gene>
    <name evidence="13" type="primary">leuC</name>
    <name evidence="15" type="ORF">RSSL_01931</name>
</gene>
<organism evidence="15 16">
    <name type="scientific">Streptococcus salivarius K12</name>
    <dbReference type="NCBI Taxonomy" id="1200793"/>
    <lineage>
        <taxon>Bacteria</taxon>
        <taxon>Bacillati</taxon>
        <taxon>Bacillota</taxon>
        <taxon>Bacilli</taxon>
        <taxon>Lactobacillales</taxon>
        <taxon>Streptococcaceae</taxon>
        <taxon>Streptococcus</taxon>
    </lineage>
</organism>
<evidence type="ECO:0000259" key="14">
    <source>
        <dbReference type="Pfam" id="PF00330"/>
    </source>
</evidence>
<keyword evidence="8 13" id="KW-0408">Iron</keyword>
<dbReference type="PANTHER" id="PTHR43822">
    <property type="entry name" value="HOMOACONITASE, MITOCHONDRIAL-RELATED"/>
    <property type="match status" value="1"/>
</dbReference>
<dbReference type="PRINTS" id="PR00415">
    <property type="entry name" value="ACONITASE"/>
</dbReference>
<comment type="cofactor">
    <cofactor evidence="13">
        <name>[4Fe-4S] cluster</name>
        <dbReference type="ChEBI" id="CHEBI:49883"/>
    </cofactor>
    <text evidence="13">Binds 1 [4Fe-4S] cluster per subunit.</text>
</comment>
<feature type="binding site" evidence="13">
    <location>
        <position position="404"/>
    </location>
    <ligand>
        <name>[4Fe-4S] cluster</name>
        <dbReference type="ChEBI" id="CHEBI:49883"/>
    </ligand>
</feature>
<evidence type="ECO:0000256" key="3">
    <source>
        <dbReference type="ARBA" id="ARBA00004729"/>
    </source>
</evidence>
<dbReference type="Proteomes" id="UP000006983">
    <property type="component" value="Unassembled WGS sequence"/>
</dbReference>
<proteinExistence type="inferred from homology"/>
<keyword evidence="4 13" id="KW-0432">Leucine biosynthesis</keyword>
<evidence type="ECO:0000256" key="6">
    <source>
        <dbReference type="ARBA" id="ARBA00022605"/>
    </source>
</evidence>
<evidence type="ECO:0000256" key="8">
    <source>
        <dbReference type="ARBA" id="ARBA00023004"/>
    </source>
</evidence>
<dbReference type="UniPathway" id="UPA00048">
    <property type="reaction ID" value="UER00071"/>
</dbReference>
<dbReference type="NCBIfam" id="NF009116">
    <property type="entry name" value="PRK12466.1"/>
    <property type="match status" value="1"/>
</dbReference>
<comment type="pathway">
    <text evidence="3 13">Amino-acid biosynthesis; L-leucine biosynthesis; L-leucine from 3-methyl-2-oxobutanoate: step 2/4.</text>
</comment>
<evidence type="ECO:0000256" key="12">
    <source>
        <dbReference type="ARBA" id="ARBA00023501"/>
    </source>
</evidence>
<dbReference type="GO" id="GO:0051539">
    <property type="term" value="F:4 iron, 4 sulfur cluster binding"/>
    <property type="evidence" value="ECO:0007669"/>
    <property type="project" value="UniProtKB-KW"/>
</dbReference>
<dbReference type="InterPro" id="IPR018136">
    <property type="entry name" value="Aconitase_4Fe-4S_BS"/>
</dbReference>
<dbReference type="PROSITE" id="PS01244">
    <property type="entry name" value="ACONITASE_2"/>
    <property type="match status" value="1"/>
</dbReference>
<dbReference type="PANTHER" id="PTHR43822:SF9">
    <property type="entry name" value="3-ISOPROPYLMALATE DEHYDRATASE"/>
    <property type="match status" value="1"/>
</dbReference>
<dbReference type="EMBL" id="ALIF01000001">
    <property type="protein sequence ID" value="EJO16973.1"/>
    <property type="molecule type" value="Genomic_DNA"/>
</dbReference>
<comment type="function">
    <text evidence="2 13">Catalyzes the isomerization between 2-isopropylmalate and 3-isopropylmalate, via the formation of 2-isopropylmaleate.</text>
</comment>
<evidence type="ECO:0000256" key="7">
    <source>
        <dbReference type="ARBA" id="ARBA00022723"/>
    </source>
</evidence>
<evidence type="ECO:0000256" key="1">
    <source>
        <dbReference type="ARBA" id="ARBA00000491"/>
    </source>
</evidence>
<dbReference type="GO" id="GO:0003861">
    <property type="term" value="F:3-isopropylmalate dehydratase activity"/>
    <property type="evidence" value="ECO:0007669"/>
    <property type="project" value="UniProtKB-UniRule"/>
</dbReference>
<comment type="subunit">
    <text evidence="13">Heterodimer of LeuC and LeuD.</text>
</comment>
<protein>
    <recommendedName>
        <fullName evidence="13">3-isopropylmalate dehydratase large subunit</fullName>
        <ecNumber evidence="13">4.2.1.33</ecNumber>
    </recommendedName>
    <alternativeName>
        <fullName evidence="13">Alpha-IPM isomerase</fullName>
        <shortName evidence="13">IPMI</shortName>
    </alternativeName>
    <alternativeName>
        <fullName evidence="13">Isopropylmalate isomerase</fullName>
    </alternativeName>
</protein>
<dbReference type="NCBIfam" id="NF004016">
    <property type="entry name" value="PRK05478.1"/>
    <property type="match status" value="1"/>
</dbReference>
<dbReference type="InterPro" id="IPR015931">
    <property type="entry name" value="Acnase/IPM_dHydase_lsu_aba_1/3"/>
</dbReference>
<comment type="similarity">
    <text evidence="13">Belongs to the aconitase/IPM isomerase family. LeuC type 1 subfamily.</text>
</comment>
<evidence type="ECO:0000256" key="4">
    <source>
        <dbReference type="ARBA" id="ARBA00022430"/>
    </source>
</evidence>
<evidence type="ECO:0000256" key="9">
    <source>
        <dbReference type="ARBA" id="ARBA00023014"/>
    </source>
</evidence>
<keyword evidence="11 13" id="KW-0100">Branched-chain amino acid biosynthesis</keyword>
<dbReference type="GO" id="GO:0046872">
    <property type="term" value="F:metal ion binding"/>
    <property type="evidence" value="ECO:0007669"/>
    <property type="project" value="UniProtKB-KW"/>
</dbReference>
<evidence type="ECO:0000256" key="5">
    <source>
        <dbReference type="ARBA" id="ARBA00022485"/>
    </source>
</evidence>
<dbReference type="GO" id="GO:0003994">
    <property type="term" value="F:aconitate hydratase activity"/>
    <property type="evidence" value="ECO:0007669"/>
    <property type="project" value="UniProtKB-EC"/>
</dbReference>
<name>J7TY00_STRSL</name>
<dbReference type="Pfam" id="PF00330">
    <property type="entry name" value="Aconitase"/>
    <property type="match status" value="1"/>
</dbReference>
<feature type="binding site" evidence="13">
    <location>
        <position position="344"/>
    </location>
    <ligand>
        <name>[4Fe-4S] cluster</name>
        <dbReference type="ChEBI" id="CHEBI:49883"/>
    </ligand>
</feature>
<dbReference type="InterPro" id="IPR050067">
    <property type="entry name" value="IPM_dehydratase_rel_enz"/>
</dbReference>
<keyword evidence="16" id="KW-1185">Reference proteome</keyword>
<comment type="catalytic activity">
    <reaction evidence="1 13">
        <text>(2R,3S)-3-isopropylmalate = (2S)-2-isopropylmalate</text>
        <dbReference type="Rhea" id="RHEA:32287"/>
        <dbReference type="ChEBI" id="CHEBI:1178"/>
        <dbReference type="ChEBI" id="CHEBI:35121"/>
        <dbReference type="EC" id="4.2.1.33"/>
    </reaction>
</comment>
<keyword evidence="6 13" id="KW-0028">Amino-acid biosynthesis</keyword>
<evidence type="ECO:0000313" key="15">
    <source>
        <dbReference type="EMBL" id="EJO16973.1"/>
    </source>
</evidence>
<dbReference type="NCBIfam" id="TIGR00170">
    <property type="entry name" value="leuC"/>
    <property type="match status" value="1"/>
</dbReference>
<keyword evidence="9 13" id="KW-0411">Iron-sulfur</keyword>
<comment type="catalytic activity">
    <reaction evidence="12">
        <text>citrate = D-threo-isocitrate</text>
        <dbReference type="Rhea" id="RHEA:10336"/>
        <dbReference type="ChEBI" id="CHEBI:15562"/>
        <dbReference type="ChEBI" id="CHEBI:16947"/>
        <dbReference type="EC" id="4.2.1.3"/>
    </reaction>
</comment>
<dbReference type="PATRIC" id="fig|1200793.3.peg.857"/>
<dbReference type="EC" id="4.2.1.33" evidence="13"/>
<evidence type="ECO:0000313" key="16">
    <source>
        <dbReference type="Proteomes" id="UP000006983"/>
    </source>
</evidence>
<dbReference type="Gene3D" id="3.30.499.10">
    <property type="entry name" value="Aconitase, domain 3"/>
    <property type="match status" value="2"/>
</dbReference>
<evidence type="ECO:0000256" key="10">
    <source>
        <dbReference type="ARBA" id="ARBA00023239"/>
    </source>
</evidence>
<sequence>MEYFMSGKSIFDKLWERHVVTGNEGEPQLMYVDQHYIHEVTSPQAFQGLRDAGRKVRRPDLTFGTTDHNVPTVDIFNIRDLISKNQIDTLAKNVEEFGIDAATHGTARQGIVHMVGPETGRSQPGKFVVCGDSHTATHGAFGAIAFGIGTSEVEHVFATQCLWQVKPKKMKVEFVGKPQPGVYSKDFILALIARYGVDAGVGYAVEYCGEAIDALSMDERMTICNMSIEFGAKMGLMNPDQKTYDYVEGRPCAPKGEKFEEAVADWKTLVSDPDAEYDKVITIDVSELAPMVTWGTNPEMGVEFDQPFPEIKDFNDERAYEYMDVKPGEYAKDIDLGYVFIGSCTNARLSDLELAAKFVKGKHISPTLTAIVVPGSRPVKKEAERLGLDKIFMDAGFEWRDPGCSMCLGMNPDHVPEGVHCASTSNRNFEGRQGYGARTHLCSPAMAAAAAIAGKFVDVRDMPEVQA</sequence>
<accession>J7TY00</accession>
<dbReference type="CDD" id="cd01583">
    <property type="entry name" value="IPMI"/>
    <property type="match status" value="1"/>
</dbReference>
<comment type="caution">
    <text evidence="15">The sequence shown here is derived from an EMBL/GenBank/DDBJ whole genome shotgun (WGS) entry which is preliminary data.</text>
</comment>
<dbReference type="PROSITE" id="PS00450">
    <property type="entry name" value="ACONITASE_1"/>
    <property type="match status" value="1"/>
</dbReference>
<dbReference type="GO" id="GO:0009098">
    <property type="term" value="P:L-leucine biosynthetic process"/>
    <property type="evidence" value="ECO:0007669"/>
    <property type="project" value="UniProtKB-UniRule"/>
</dbReference>
<dbReference type="InterPro" id="IPR004430">
    <property type="entry name" value="3-IsopropMal_deHydase_lsu"/>
</dbReference>
<keyword evidence="10 13" id="KW-0456">Lyase</keyword>
<evidence type="ECO:0000256" key="2">
    <source>
        <dbReference type="ARBA" id="ARBA00002695"/>
    </source>
</evidence>
<dbReference type="InterPro" id="IPR033941">
    <property type="entry name" value="IPMI_cat"/>
</dbReference>
<evidence type="ECO:0000256" key="11">
    <source>
        <dbReference type="ARBA" id="ARBA00023304"/>
    </source>
</evidence>
<keyword evidence="5 13" id="KW-0004">4Fe-4S</keyword>
<keyword evidence="7 13" id="KW-0479">Metal-binding</keyword>
<feature type="binding site" evidence="13">
    <location>
        <position position="407"/>
    </location>
    <ligand>
        <name>[4Fe-4S] cluster</name>
        <dbReference type="ChEBI" id="CHEBI:49883"/>
    </ligand>
</feature>
<dbReference type="InterPro" id="IPR001030">
    <property type="entry name" value="Acoase/IPM_deHydtase_lsu_aba"/>
</dbReference>
<dbReference type="InterPro" id="IPR036008">
    <property type="entry name" value="Aconitase_4Fe-4S_dom"/>
</dbReference>
<feature type="domain" description="Aconitase/3-isopropylmalate dehydratase large subunit alpha/beta/alpha" evidence="14">
    <location>
        <begin position="12"/>
        <end position="454"/>
    </location>
</feature>
<dbReference type="AlphaFoldDB" id="J7TY00"/>
<dbReference type="HAMAP" id="MF_01026">
    <property type="entry name" value="LeuC_type1"/>
    <property type="match status" value="1"/>
</dbReference>
<reference evidence="15 16" key="1">
    <citation type="journal article" date="2012" name="J. Bacteriol.">
        <title>Genome Sequence of the Lantibiotic Bacteriocin Producer Streptococcus salivarius Strain K12.</title>
        <authorList>
            <person name="Barretto C."/>
            <person name="Alvarez-Martin P."/>
            <person name="Foata F."/>
            <person name="Renault P."/>
            <person name="Berger B."/>
        </authorList>
    </citation>
    <scope>NUCLEOTIDE SEQUENCE [LARGE SCALE GENOMIC DNA]</scope>
    <source>
        <strain evidence="15 16">K12</strain>
    </source>
</reference>
<evidence type="ECO:0000256" key="13">
    <source>
        <dbReference type="HAMAP-Rule" id="MF_01026"/>
    </source>
</evidence>